<comment type="caution">
    <text evidence="2">The sequence shown here is derived from an EMBL/GenBank/DDBJ whole genome shotgun (WGS) entry which is preliminary data.</text>
</comment>
<dbReference type="InterPro" id="IPR017677">
    <property type="entry name" value="Methan_mark_16"/>
</dbReference>
<gene>
    <name evidence="2" type="ORF">CUJ86_02375</name>
</gene>
<keyword evidence="3" id="KW-1185">Reference proteome</keyword>
<dbReference type="InterPro" id="IPR017896">
    <property type="entry name" value="4Fe4S_Fe-S-bd"/>
</dbReference>
<proteinExistence type="predicted"/>
<accession>A0A483CVP8</accession>
<dbReference type="SUPFAM" id="SSF54862">
    <property type="entry name" value="4Fe-4S ferredoxins"/>
    <property type="match status" value="1"/>
</dbReference>
<evidence type="ECO:0000313" key="2">
    <source>
        <dbReference type="EMBL" id="TAJ45591.1"/>
    </source>
</evidence>
<name>A0A483CVP8_9EURY</name>
<dbReference type="RefSeq" id="WP_130645953.1">
    <property type="nucleotide sequence ID" value="NZ_PGCL01000001.1"/>
</dbReference>
<dbReference type="EMBL" id="PGCL01000001">
    <property type="protein sequence ID" value="TAJ45591.1"/>
    <property type="molecule type" value="Genomic_DNA"/>
</dbReference>
<dbReference type="Proteomes" id="UP000292580">
    <property type="component" value="Unassembled WGS sequence"/>
</dbReference>
<dbReference type="NCBIfam" id="TIGR03287">
    <property type="entry name" value="methan_mark_16"/>
    <property type="match status" value="1"/>
</dbReference>
<organism evidence="2 3">
    <name type="scientific">Methanofollis fontis</name>
    <dbReference type="NCBI Taxonomy" id="2052832"/>
    <lineage>
        <taxon>Archaea</taxon>
        <taxon>Methanobacteriati</taxon>
        <taxon>Methanobacteriota</taxon>
        <taxon>Stenosarchaea group</taxon>
        <taxon>Methanomicrobia</taxon>
        <taxon>Methanomicrobiales</taxon>
        <taxon>Methanomicrobiaceae</taxon>
        <taxon>Methanofollis</taxon>
    </lineage>
</organism>
<protein>
    <submittedName>
        <fullName evidence="2">Methanogenesis marker 16 metalloprotein</fullName>
    </submittedName>
</protein>
<evidence type="ECO:0000259" key="1">
    <source>
        <dbReference type="PROSITE" id="PS51379"/>
    </source>
</evidence>
<feature type="domain" description="4Fe-4S ferredoxin-type" evidence="1">
    <location>
        <begin position="343"/>
        <end position="368"/>
    </location>
</feature>
<evidence type="ECO:0000313" key="3">
    <source>
        <dbReference type="Proteomes" id="UP000292580"/>
    </source>
</evidence>
<reference evidence="2 3" key="1">
    <citation type="submission" date="2017-11" db="EMBL/GenBank/DDBJ databases">
        <title>Isolation and Characterization of Methanofollis Species from Methane Seep Offshore SW Taiwan.</title>
        <authorList>
            <person name="Teng N.-H."/>
            <person name="Lai M.-C."/>
            <person name="Chen S.-C."/>
        </authorList>
    </citation>
    <scope>NUCLEOTIDE SEQUENCE [LARGE SCALE GENOMIC DNA]</scope>
    <source>
        <strain evidence="2 3">FWC-SCC2</strain>
    </source>
</reference>
<dbReference type="AlphaFoldDB" id="A0A483CVP8"/>
<sequence length="407" mass="42188">MKDIEEIRRRLERGEAVVMAAPEFKALVRAGERPAADEVDIVTCATVGVMSGTMAVLSVPVADAGAFGRATALRLNGVPAHPGPCPNERLGLVDAVVYGTAHADRRYGGGHLIADLAAGREIRVEASTDAGDFEARITIDDLTSARLVTTRSAFRNYTAFVNRSEGSVRTIFSATGLSGPLREASVSGCGEINPLQNDPALRTIRPGSGVLANGAPGYVMGEGTRSTTERPNIAVFADIRGMDPCTCGGFVTAAGPECITSVAAAIPVLDDASIAVLSVLDADIPLPVVDIADRTPFAAADYGQVWGGTDRTVTYDPAACAYCEACAAGAICPTGAFLTGEGVDPCLCASCGACAVACTGGAVTADLGALEVGERRVPITIRQSDRKRAEDLCYRLKNGLLNGKYQF</sequence>
<dbReference type="PROSITE" id="PS51379">
    <property type="entry name" value="4FE4S_FER_2"/>
    <property type="match status" value="2"/>
</dbReference>
<dbReference type="OrthoDB" id="53379at2157"/>
<dbReference type="Pfam" id="PF01837">
    <property type="entry name" value="HcyBio"/>
    <property type="match status" value="1"/>
</dbReference>
<dbReference type="InterPro" id="IPR002708">
    <property type="entry name" value="HcyBio"/>
</dbReference>
<feature type="domain" description="4Fe-4S ferredoxin-type" evidence="1">
    <location>
        <begin position="311"/>
        <end position="342"/>
    </location>
</feature>